<evidence type="ECO:0000259" key="1">
    <source>
        <dbReference type="PROSITE" id="PS52004"/>
    </source>
</evidence>
<dbReference type="SMART" id="SM00825">
    <property type="entry name" value="PKS_KS"/>
    <property type="match status" value="1"/>
</dbReference>
<dbReference type="InterPro" id="IPR050091">
    <property type="entry name" value="PKS_NRPS_Biosynth_Enz"/>
</dbReference>
<dbReference type="SUPFAM" id="SSF52151">
    <property type="entry name" value="FabD/lysophospholipase-like"/>
    <property type="match status" value="1"/>
</dbReference>
<dbReference type="InterPro" id="IPR020841">
    <property type="entry name" value="PKS_Beta-ketoAc_synthase_dom"/>
</dbReference>
<dbReference type="CDD" id="cd00833">
    <property type="entry name" value="PKS"/>
    <property type="match status" value="1"/>
</dbReference>
<dbReference type="InterPro" id="IPR014043">
    <property type="entry name" value="Acyl_transferase_dom"/>
</dbReference>
<sequence>MLSIDGTCRAFDENGHGYCKSEAIIFLLLQKAKDSRRIYAKVKHAKANCDGFKEIGLTYPSREMEQLLLNEFYEECQINPAEISFVEAHGPGTKAGDIEEGSVIDKVFCSKRQKPLLIGSVKSNMGHSEACAGLTSVIKSLITMEEGHIPPNIHYNTPKREIEGLIEGRMKVVVEKTPFTDSNGLIAINNFGFGGSNCHVLLEWNHKAKLNRGLPNDEIPRLICVSGRSPEAISCFLDKIDENFDAEYIQLLHEVFKENIECHNHRGYSVVSKIGRITSSWKRYFENRPTLLIAFGDFGCSWQKITNHLMDLPVFSRTIMDVQQILNNRGLNILDILQNNNFSVHPVVSNIFGTVVLQLGIIELLKNLKVKPDVILGHATGEIACAYFEGLLTLKQAVLTALEIANHLKDVNEASTTYLVKFNGKEVSLPLNVEITWRYSDDLVVISGRTEETEQFVMELQENGSQIVHLDFTDITLHSQKYVELELILLESLRTIIPDEKLRIKSWLSFRDEPIFSADYLVKSLYSEINPLHLMCSMCSDTLILEIGSGKFSQLLNFAGYRPLPVVNFEQKNQNNGLVDFLNILGNLYEYGFNPHIQNLYPKCQYPVSRGTPTISDKIRWEHSHNWHVYKYTDLKHMDYYEGTISVIPKDEEWNYITGHVVDAAGYIDLIWETFAAVNQIAKTEVTVIFENCKFDRATNLGDRTDFLIGIKLNSGDFQINEGQMNIVTGNIHLVRGENEQLLSPLSSGCESTEVSYLESKDIYMELATQRLPIQERFSTDAKM</sequence>
<feature type="domain" description="Ketosynthase family 3 (KS3)" evidence="1">
    <location>
        <begin position="1"/>
        <end position="204"/>
    </location>
</feature>
<dbReference type="InterPro" id="IPR032821">
    <property type="entry name" value="PKS_assoc"/>
</dbReference>
<dbReference type="SUPFAM" id="SSF53901">
    <property type="entry name" value="Thiolase-like"/>
    <property type="match status" value="1"/>
</dbReference>
<accession>A0AAW1U5V2</accession>
<dbReference type="InterPro" id="IPR016039">
    <property type="entry name" value="Thiolase-like"/>
</dbReference>
<dbReference type="SMART" id="SM00827">
    <property type="entry name" value="PKS_AT"/>
    <property type="match status" value="1"/>
</dbReference>
<dbReference type="Gene3D" id="3.40.366.10">
    <property type="entry name" value="Malonyl-Coenzyme A Acyl Carrier Protein, domain 2"/>
    <property type="match status" value="1"/>
</dbReference>
<dbReference type="InterPro" id="IPR016035">
    <property type="entry name" value="Acyl_Trfase/lysoPLipase"/>
</dbReference>
<dbReference type="Gene3D" id="3.40.47.10">
    <property type="match status" value="1"/>
</dbReference>
<comment type="caution">
    <text evidence="2">The sequence shown here is derived from an EMBL/GenBank/DDBJ whole genome shotgun (WGS) entry which is preliminary data.</text>
</comment>
<dbReference type="InterPro" id="IPR001227">
    <property type="entry name" value="Ac_transferase_dom_sf"/>
</dbReference>
<gene>
    <name evidence="2" type="ORF">WA026_011063</name>
</gene>
<proteinExistence type="predicted"/>
<dbReference type="Gene3D" id="3.10.129.110">
    <property type="entry name" value="Polyketide synthase dehydratase"/>
    <property type="match status" value="1"/>
</dbReference>
<dbReference type="PROSITE" id="PS52004">
    <property type="entry name" value="KS3_2"/>
    <property type="match status" value="1"/>
</dbReference>
<evidence type="ECO:0000313" key="2">
    <source>
        <dbReference type="EMBL" id="KAK9875961.1"/>
    </source>
</evidence>
<dbReference type="Gene3D" id="3.30.70.3290">
    <property type="match status" value="1"/>
</dbReference>
<dbReference type="EMBL" id="JARQZJ010000035">
    <property type="protein sequence ID" value="KAK9875961.1"/>
    <property type="molecule type" value="Genomic_DNA"/>
</dbReference>
<dbReference type="Pfam" id="PF02801">
    <property type="entry name" value="Ketoacyl-synt_C"/>
    <property type="match status" value="1"/>
</dbReference>
<protein>
    <recommendedName>
        <fullName evidence="1">Ketosynthase family 3 (KS3) domain-containing protein</fullName>
    </recommendedName>
</protein>
<dbReference type="AlphaFoldDB" id="A0AAW1U5V2"/>
<dbReference type="Pfam" id="PF16197">
    <property type="entry name" value="KAsynt_C_assoc"/>
    <property type="match status" value="1"/>
</dbReference>
<dbReference type="InterPro" id="IPR014031">
    <property type="entry name" value="Ketoacyl_synth_C"/>
</dbReference>
<dbReference type="PANTHER" id="PTHR43775">
    <property type="entry name" value="FATTY ACID SYNTHASE"/>
    <property type="match status" value="1"/>
</dbReference>
<name>A0AAW1U5V2_9CUCU</name>
<dbReference type="PANTHER" id="PTHR43775:SF23">
    <property type="entry name" value="FATTY ACID SYNTHASE 3"/>
    <property type="match status" value="1"/>
</dbReference>
<keyword evidence="3" id="KW-1185">Reference proteome</keyword>
<dbReference type="GO" id="GO:0004312">
    <property type="term" value="F:fatty acid synthase activity"/>
    <property type="evidence" value="ECO:0007669"/>
    <property type="project" value="TreeGrafter"/>
</dbReference>
<dbReference type="GO" id="GO:0006633">
    <property type="term" value="P:fatty acid biosynthetic process"/>
    <property type="evidence" value="ECO:0007669"/>
    <property type="project" value="TreeGrafter"/>
</dbReference>
<organism evidence="2 3">
    <name type="scientific">Henosepilachna vigintioctopunctata</name>
    <dbReference type="NCBI Taxonomy" id="420089"/>
    <lineage>
        <taxon>Eukaryota</taxon>
        <taxon>Metazoa</taxon>
        <taxon>Ecdysozoa</taxon>
        <taxon>Arthropoda</taxon>
        <taxon>Hexapoda</taxon>
        <taxon>Insecta</taxon>
        <taxon>Pterygota</taxon>
        <taxon>Neoptera</taxon>
        <taxon>Endopterygota</taxon>
        <taxon>Coleoptera</taxon>
        <taxon>Polyphaga</taxon>
        <taxon>Cucujiformia</taxon>
        <taxon>Coccinelloidea</taxon>
        <taxon>Coccinellidae</taxon>
        <taxon>Epilachninae</taxon>
        <taxon>Epilachnini</taxon>
        <taxon>Henosepilachna</taxon>
    </lineage>
</organism>
<dbReference type="Proteomes" id="UP001431783">
    <property type="component" value="Unassembled WGS sequence"/>
</dbReference>
<dbReference type="InterPro" id="IPR042104">
    <property type="entry name" value="PKS_dehydratase_sf"/>
</dbReference>
<evidence type="ECO:0000313" key="3">
    <source>
        <dbReference type="Proteomes" id="UP001431783"/>
    </source>
</evidence>
<reference evidence="2 3" key="1">
    <citation type="submission" date="2023-03" db="EMBL/GenBank/DDBJ databases">
        <title>Genome insight into feeding habits of ladybird beetles.</title>
        <authorList>
            <person name="Li H.-S."/>
            <person name="Huang Y.-H."/>
            <person name="Pang H."/>
        </authorList>
    </citation>
    <scope>NUCLEOTIDE SEQUENCE [LARGE SCALE GENOMIC DNA]</scope>
    <source>
        <strain evidence="2">SYSU_2023b</strain>
        <tissue evidence="2">Whole body</tissue>
    </source>
</reference>
<dbReference type="Pfam" id="PF00698">
    <property type="entry name" value="Acyl_transf_1"/>
    <property type="match status" value="1"/>
</dbReference>